<dbReference type="UniPathway" id="UPA00232"/>
<sequence length="258" mass="28578">MYRTAAKRLIIGVTSGRNSISRLRLRPFPTFVDHCLFSTATNSQEFADSQIPNQQHIRRETPIYSDSASSSSSSSSSWSASTAGEESRSHESRRPRVEYQEEQARVLQASLSHVVKLGWTEAAMIAGARDVGISPSIVGSFARKEAELVEAQPGNLSTSFKQRATLVDEIWHAAGSDTSDNDWYVKRTILGGIYSTTEIYMLSDSSPDFQDTWAFLDNRLKDAFDLKKTVQEAKYLAEAVGAGMGNSFQGLFRKVFQA</sequence>
<evidence type="ECO:0000256" key="5">
    <source>
        <dbReference type="ARBA" id="ARBA00022946"/>
    </source>
</evidence>
<dbReference type="NCBIfam" id="TIGR02396">
    <property type="entry name" value="diverge_rpsU"/>
    <property type="match status" value="1"/>
</dbReference>
<evidence type="ECO:0000313" key="12">
    <source>
        <dbReference type="RefSeq" id="XP_022147735.1"/>
    </source>
</evidence>
<comment type="pathway">
    <text evidence="2 8">Cofactor biosynthesis; ubiquinone biosynthesis.</text>
</comment>
<evidence type="ECO:0000256" key="4">
    <source>
        <dbReference type="ARBA" id="ARBA00022688"/>
    </source>
</evidence>
<evidence type="ECO:0000256" key="3">
    <source>
        <dbReference type="ARBA" id="ARBA00010766"/>
    </source>
</evidence>
<keyword evidence="6 8" id="KW-0446">Lipid-binding</keyword>
<dbReference type="GO" id="GO:0006744">
    <property type="term" value="P:ubiquinone biosynthetic process"/>
    <property type="evidence" value="ECO:0007669"/>
    <property type="project" value="UniProtKB-UniRule"/>
</dbReference>
<name>A0A6J1D0Z1_MOMCH</name>
<dbReference type="PANTHER" id="PTHR21427">
    <property type="entry name" value="UBIQUINONE BIOSYNTHESIS PROTEIN COQ9, MITOCHONDRIAL"/>
    <property type="match status" value="1"/>
</dbReference>
<dbReference type="AlphaFoldDB" id="A0A6J1D0Z1"/>
<dbReference type="Proteomes" id="UP000504603">
    <property type="component" value="Unplaced"/>
</dbReference>
<evidence type="ECO:0000256" key="1">
    <source>
        <dbReference type="ARBA" id="ARBA00004173"/>
    </source>
</evidence>
<keyword evidence="11" id="KW-1185">Reference proteome</keyword>
<evidence type="ECO:0000256" key="9">
    <source>
        <dbReference type="SAM" id="MobiDB-lite"/>
    </source>
</evidence>
<accession>A0A6J1D0Z1</accession>
<feature type="compositionally biased region" description="Basic and acidic residues" evidence="9">
    <location>
        <begin position="85"/>
        <end position="99"/>
    </location>
</feature>
<evidence type="ECO:0000256" key="2">
    <source>
        <dbReference type="ARBA" id="ARBA00004749"/>
    </source>
</evidence>
<evidence type="ECO:0000256" key="8">
    <source>
        <dbReference type="RuleBase" id="RU366063"/>
    </source>
</evidence>
<dbReference type="GO" id="GO:0005743">
    <property type="term" value="C:mitochondrial inner membrane"/>
    <property type="evidence" value="ECO:0007669"/>
    <property type="project" value="TreeGrafter"/>
</dbReference>
<comment type="similarity">
    <text evidence="3 8">Belongs to the COQ9 family.</text>
</comment>
<dbReference type="GO" id="GO:0008289">
    <property type="term" value="F:lipid binding"/>
    <property type="evidence" value="ECO:0007669"/>
    <property type="project" value="UniProtKB-UniRule"/>
</dbReference>
<proteinExistence type="inferred from homology"/>
<keyword evidence="5" id="KW-0809">Transit peptide</keyword>
<evidence type="ECO:0000256" key="7">
    <source>
        <dbReference type="ARBA" id="ARBA00023128"/>
    </source>
</evidence>
<comment type="subcellular location">
    <subcellularLocation>
        <location evidence="1 8">Mitochondrion</location>
    </subcellularLocation>
</comment>
<feature type="region of interest" description="Disordered" evidence="9">
    <location>
        <begin position="63"/>
        <end position="99"/>
    </location>
</feature>
<keyword evidence="7 8" id="KW-0496">Mitochondrion</keyword>
<comment type="function">
    <text evidence="8">Membrane-associated protein that warps the membrane surface to access and bind aromatic isoprenes with high specificity, including ubiquinone (CoQ) isoprene intermediates and presents them directly to Coq7, therefore facilitating the Coq7-mediated hydroxylase step. Participates in the biosynthesis of coenzyme Q, also named ubiquinone, an essential lipid-soluble electron transporter for aerobic cellular respiration.</text>
</comment>
<dbReference type="Gene3D" id="1.10.357.10">
    <property type="entry name" value="Tetracycline Repressor, domain 2"/>
    <property type="match status" value="1"/>
</dbReference>
<organism evidence="11 12">
    <name type="scientific">Momordica charantia</name>
    <name type="common">Bitter gourd</name>
    <name type="synonym">Balsam pear</name>
    <dbReference type="NCBI Taxonomy" id="3673"/>
    <lineage>
        <taxon>Eukaryota</taxon>
        <taxon>Viridiplantae</taxon>
        <taxon>Streptophyta</taxon>
        <taxon>Embryophyta</taxon>
        <taxon>Tracheophyta</taxon>
        <taxon>Spermatophyta</taxon>
        <taxon>Magnoliopsida</taxon>
        <taxon>eudicotyledons</taxon>
        <taxon>Gunneridae</taxon>
        <taxon>Pentapetalae</taxon>
        <taxon>rosids</taxon>
        <taxon>fabids</taxon>
        <taxon>Cucurbitales</taxon>
        <taxon>Cucurbitaceae</taxon>
        <taxon>Momordiceae</taxon>
        <taxon>Momordica</taxon>
    </lineage>
</organism>
<evidence type="ECO:0000313" key="11">
    <source>
        <dbReference type="Proteomes" id="UP000504603"/>
    </source>
</evidence>
<dbReference type="InterPro" id="IPR013718">
    <property type="entry name" value="COQ9_C"/>
</dbReference>
<dbReference type="GeneID" id="111016594"/>
<feature type="compositionally biased region" description="Low complexity" evidence="9">
    <location>
        <begin position="65"/>
        <end position="81"/>
    </location>
</feature>
<protein>
    <recommendedName>
        <fullName evidence="8">Ubiquinone biosynthesis protein</fullName>
    </recommendedName>
</protein>
<gene>
    <name evidence="12" type="primary">LOC111016594</name>
</gene>
<evidence type="ECO:0000256" key="6">
    <source>
        <dbReference type="ARBA" id="ARBA00023121"/>
    </source>
</evidence>
<dbReference type="Pfam" id="PF08511">
    <property type="entry name" value="COQ9"/>
    <property type="match status" value="1"/>
</dbReference>
<keyword evidence="12" id="KW-0830">Ubiquinone</keyword>
<dbReference type="RefSeq" id="XP_022147735.1">
    <property type="nucleotide sequence ID" value="XM_022292043.1"/>
</dbReference>
<dbReference type="InterPro" id="IPR012762">
    <property type="entry name" value="Ubiq_biosynth_COQ9"/>
</dbReference>
<dbReference type="PANTHER" id="PTHR21427:SF19">
    <property type="entry name" value="UBIQUINONE BIOSYNTHESIS PROTEIN COQ9, MITOCHONDRIAL"/>
    <property type="match status" value="1"/>
</dbReference>
<evidence type="ECO:0000259" key="10">
    <source>
        <dbReference type="Pfam" id="PF08511"/>
    </source>
</evidence>
<feature type="domain" description="COQ9 C-terminal" evidence="10">
    <location>
        <begin position="157"/>
        <end position="226"/>
    </location>
</feature>
<reference evidence="12" key="1">
    <citation type="submission" date="2025-08" db="UniProtKB">
        <authorList>
            <consortium name="RefSeq"/>
        </authorList>
    </citation>
    <scope>IDENTIFICATION</scope>
    <source>
        <strain evidence="12">OHB3-1</strain>
    </source>
</reference>
<keyword evidence="4 8" id="KW-0831">Ubiquinone biosynthesis</keyword>